<dbReference type="EMBL" id="JAEFCI010003736">
    <property type="protein sequence ID" value="KAG5461389.1"/>
    <property type="molecule type" value="Genomic_DNA"/>
</dbReference>
<evidence type="ECO:0000256" key="1">
    <source>
        <dbReference type="SAM" id="MobiDB-lite"/>
    </source>
</evidence>
<feature type="region of interest" description="Disordered" evidence="1">
    <location>
        <begin position="86"/>
        <end position="119"/>
    </location>
</feature>
<reference evidence="2 3" key="1">
    <citation type="journal article" name="Sci. Rep.">
        <title>Genome-scale phylogenetic analyses confirm Olpidium as the closest living zoosporic fungus to the non-flagellated, terrestrial fungi.</title>
        <authorList>
            <person name="Chang Y."/>
            <person name="Rochon D."/>
            <person name="Sekimoto S."/>
            <person name="Wang Y."/>
            <person name="Chovatia M."/>
            <person name="Sandor L."/>
            <person name="Salamov A."/>
            <person name="Grigoriev I.V."/>
            <person name="Stajich J.E."/>
            <person name="Spatafora J.W."/>
        </authorList>
    </citation>
    <scope>NUCLEOTIDE SEQUENCE [LARGE SCALE GENOMIC DNA]</scope>
    <source>
        <strain evidence="2">S191</strain>
    </source>
</reference>
<accession>A0A8H7ZY21</accession>
<name>A0A8H7ZY21_9FUNG</name>
<protein>
    <submittedName>
        <fullName evidence="2">Uncharacterized protein</fullName>
    </submittedName>
</protein>
<sequence length="352" mass="37954">MISAGGRAKYRRAWGGDSRELKRHARTPTPAAFPGPIMNRPRRGDAPAGPPARTRVPRGSTSGCGGRLVPPLVDFVLADLGTVCSSPNASRDGHEPGSLLSRRRRMRAAAASPPFGPAPARGAYSERAVGANLRGGGGAAGWLTERFSKPPGVLVFELRVPVDVAAIVVDAGTSAGGSAAVVTCSISRCAQSRRREDFSIVATAEGLDRAGEVRKRVCDGARPYARKSGELYRSSITERLRNSRPSPTRSLYRPPDYRNLRKIICWYDRLLPPALLLEQLRENRSLVCFPSFTAGCLVEEQTNKKVKAPEPSTDCGVFGAYAVHLRVSDASHECPAWLLTEVADDSDLRVKK</sequence>
<evidence type="ECO:0000313" key="2">
    <source>
        <dbReference type="EMBL" id="KAG5461389.1"/>
    </source>
</evidence>
<dbReference type="AlphaFoldDB" id="A0A8H7ZY21"/>
<proteinExistence type="predicted"/>
<dbReference type="Proteomes" id="UP000673691">
    <property type="component" value="Unassembled WGS sequence"/>
</dbReference>
<organism evidence="2 3">
    <name type="scientific">Olpidium bornovanus</name>
    <dbReference type="NCBI Taxonomy" id="278681"/>
    <lineage>
        <taxon>Eukaryota</taxon>
        <taxon>Fungi</taxon>
        <taxon>Fungi incertae sedis</taxon>
        <taxon>Olpidiomycota</taxon>
        <taxon>Olpidiomycotina</taxon>
        <taxon>Olpidiomycetes</taxon>
        <taxon>Olpidiales</taxon>
        <taxon>Olpidiaceae</taxon>
        <taxon>Olpidium</taxon>
    </lineage>
</organism>
<keyword evidence="3" id="KW-1185">Reference proteome</keyword>
<feature type="compositionally biased region" description="Low complexity" evidence="1">
    <location>
        <begin position="108"/>
        <end position="119"/>
    </location>
</feature>
<gene>
    <name evidence="2" type="ORF">BJ554DRAFT_6426</name>
</gene>
<comment type="caution">
    <text evidence="2">The sequence shown here is derived from an EMBL/GenBank/DDBJ whole genome shotgun (WGS) entry which is preliminary data.</text>
</comment>
<feature type="region of interest" description="Disordered" evidence="1">
    <location>
        <begin position="1"/>
        <end position="65"/>
    </location>
</feature>
<evidence type="ECO:0000313" key="3">
    <source>
        <dbReference type="Proteomes" id="UP000673691"/>
    </source>
</evidence>